<gene>
    <name evidence="2" type="ORF">Aspvir_009227</name>
</gene>
<sequence length="377" mass="42770">MSKSSSSKSRARTQPRDIPDFNIPETMEEWEDLVARAKLDKMTINTLPQETFKSASQIPGVRELFGLPKWVFDKVSDIPEGDEGEEDMDMMSAFRYAFLSIFRYDRNIIGFGYVAIPRGLRAHNVKIPRTCRDAMEDPFKHHWESAMRVQINKLQERKASEQTMTIEEIHDRDRAEISPPASKRLRCRSDTTSRPGGEEAARKLKDLPDAKDEATPNAALVVFLQCLTGLVTGLPIECVLNRISFTPFFGKGGYNTVTDGVLRVSKTLAPLSIVEVKKMMRYKRTAAIIMQEGFELLGWLKESSHSLPAFNNHLLLVSQDRHKIFLTFAAYTQAYKEYLGGEEAKADSFLVMKAFGPWRTCDPAQMNEFGQFLLAIV</sequence>
<dbReference type="OrthoDB" id="3508621at2759"/>
<proteinExistence type="predicted"/>
<evidence type="ECO:0000313" key="3">
    <source>
        <dbReference type="Proteomes" id="UP000710440"/>
    </source>
</evidence>
<dbReference type="GeneID" id="66937209"/>
<evidence type="ECO:0000256" key="1">
    <source>
        <dbReference type="SAM" id="MobiDB-lite"/>
    </source>
</evidence>
<feature type="region of interest" description="Disordered" evidence="1">
    <location>
        <begin position="1"/>
        <end position="22"/>
    </location>
</feature>
<dbReference type="Proteomes" id="UP000710440">
    <property type="component" value="Unassembled WGS sequence"/>
</dbReference>
<protein>
    <submittedName>
        <fullName evidence="2">Uncharacterized protein</fullName>
    </submittedName>
</protein>
<dbReference type="EMBL" id="BOPL01000008">
    <property type="protein sequence ID" value="GIK05125.1"/>
    <property type="molecule type" value="Genomic_DNA"/>
</dbReference>
<comment type="caution">
    <text evidence="2">The sequence shown here is derived from an EMBL/GenBank/DDBJ whole genome shotgun (WGS) entry which is preliminary data.</text>
</comment>
<feature type="region of interest" description="Disordered" evidence="1">
    <location>
        <begin position="177"/>
        <end position="209"/>
    </location>
</feature>
<evidence type="ECO:0000313" key="2">
    <source>
        <dbReference type="EMBL" id="GIK05125.1"/>
    </source>
</evidence>
<name>A0A9P3F881_ASPVI</name>
<dbReference type="RefSeq" id="XP_043128311.1">
    <property type="nucleotide sequence ID" value="XM_043272376.1"/>
</dbReference>
<organism evidence="2 3">
    <name type="scientific">Aspergillus viridinutans</name>
    <dbReference type="NCBI Taxonomy" id="75553"/>
    <lineage>
        <taxon>Eukaryota</taxon>
        <taxon>Fungi</taxon>
        <taxon>Dikarya</taxon>
        <taxon>Ascomycota</taxon>
        <taxon>Pezizomycotina</taxon>
        <taxon>Eurotiomycetes</taxon>
        <taxon>Eurotiomycetidae</taxon>
        <taxon>Eurotiales</taxon>
        <taxon>Aspergillaceae</taxon>
        <taxon>Aspergillus</taxon>
        <taxon>Aspergillus subgen. Fumigati</taxon>
    </lineage>
</organism>
<dbReference type="AlphaFoldDB" id="A0A9P3F881"/>
<accession>A0A9P3F881</accession>
<feature type="compositionally biased region" description="Basic and acidic residues" evidence="1">
    <location>
        <begin position="187"/>
        <end position="209"/>
    </location>
</feature>
<keyword evidence="3" id="KW-1185">Reference proteome</keyword>
<reference evidence="2 3" key="1">
    <citation type="submission" date="2021-02" db="EMBL/GenBank/DDBJ databases">
        <title>Pan-genome distribution and transcriptional activeness of fungal secondary metabolism genes in Aspergillus section Fumigati.</title>
        <authorList>
            <person name="Takahashi H."/>
            <person name="Umemura M."/>
            <person name="Ninomiya A."/>
            <person name="Kusuya Y."/>
            <person name="Urayama S."/>
            <person name="Shimizu M."/>
            <person name="Watanabe A."/>
            <person name="Kamei K."/>
            <person name="Yaguchi T."/>
            <person name="Hagiwara D."/>
        </authorList>
    </citation>
    <scope>NUCLEOTIDE SEQUENCE [LARGE SCALE GENOMIC DNA]</scope>
    <source>
        <strain evidence="2 3">IFM 47045</strain>
    </source>
</reference>